<dbReference type="InterPro" id="IPR005829">
    <property type="entry name" value="Sugar_transporter_CS"/>
</dbReference>
<dbReference type="InterPro" id="IPR011701">
    <property type="entry name" value="MFS"/>
</dbReference>
<dbReference type="GO" id="GO:0016020">
    <property type="term" value="C:membrane"/>
    <property type="evidence" value="ECO:0007669"/>
    <property type="project" value="UniProtKB-SubCell"/>
</dbReference>
<keyword evidence="2" id="KW-0813">Transport</keyword>
<feature type="domain" description="Major facilitator superfamily (MFS) profile" evidence="8">
    <location>
        <begin position="48"/>
        <end position="440"/>
    </location>
</feature>
<gene>
    <name evidence="9" type="ORF">CROS1456_LOCUS7082</name>
    <name evidence="10" type="ORF">HKI87_06g42160</name>
</gene>
<dbReference type="EMBL" id="HBHZ01009200">
    <property type="protein sequence ID" value="CAE0193991.1"/>
    <property type="molecule type" value="Transcribed_RNA"/>
</dbReference>
<evidence type="ECO:0000256" key="5">
    <source>
        <dbReference type="ARBA" id="ARBA00023136"/>
    </source>
</evidence>
<dbReference type="AlphaFoldDB" id="A0A7S3FRT6"/>
<keyword evidence="4 7" id="KW-1133">Transmembrane helix</keyword>
<organism evidence="9">
    <name type="scientific">Chloropicon roscoffensis</name>
    <dbReference type="NCBI Taxonomy" id="1461544"/>
    <lineage>
        <taxon>Eukaryota</taxon>
        <taxon>Viridiplantae</taxon>
        <taxon>Chlorophyta</taxon>
        <taxon>Chloropicophyceae</taxon>
        <taxon>Chloropicales</taxon>
        <taxon>Chloropicaceae</taxon>
        <taxon>Chloropicon</taxon>
    </lineage>
</organism>
<evidence type="ECO:0000256" key="6">
    <source>
        <dbReference type="SAM" id="MobiDB-lite"/>
    </source>
</evidence>
<feature type="transmembrane region" description="Helical" evidence="7">
    <location>
        <begin position="359"/>
        <end position="383"/>
    </location>
</feature>
<keyword evidence="3 7" id="KW-0812">Transmembrane</keyword>
<dbReference type="InterPro" id="IPR050930">
    <property type="entry name" value="MFS_Vesicular_Transporter"/>
</dbReference>
<name>A0A7S3FRT6_9CHLO</name>
<dbReference type="Pfam" id="PF07690">
    <property type="entry name" value="MFS_1"/>
    <property type="match status" value="1"/>
</dbReference>
<evidence type="ECO:0000256" key="4">
    <source>
        <dbReference type="ARBA" id="ARBA00022989"/>
    </source>
</evidence>
<reference evidence="9" key="1">
    <citation type="submission" date="2021-01" db="EMBL/GenBank/DDBJ databases">
        <authorList>
            <person name="Corre E."/>
            <person name="Pelletier E."/>
            <person name="Niang G."/>
            <person name="Scheremetjew M."/>
            <person name="Finn R."/>
            <person name="Kale V."/>
            <person name="Holt S."/>
            <person name="Cochrane G."/>
            <person name="Meng A."/>
            <person name="Brown T."/>
            <person name="Cohen L."/>
        </authorList>
    </citation>
    <scope>NUCLEOTIDE SEQUENCE</scope>
    <source>
        <strain evidence="9">RCC1871</strain>
    </source>
</reference>
<dbReference type="Gene3D" id="1.20.1250.20">
    <property type="entry name" value="MFS general substrate transporter like domains"/>
    <property type="match status" value="2"/>
</dbReference>
<evidence type="ECO:0000256" key="3">
    <source>
        <dbReference type="ARBA" id="ARBA00022692"/>
    </source>
</evidence>
<sequence>MARGRAEGDHPKGSVKYQQLPSASSLSVEAPEEVGATAGSADAKEGTLQLMLSFATQVYLPSILVFGCSGMVLPVLPDYAREVFFANDAYSGAVMSCLSLAGVLLDIPMASFLSSYGADLTGIFGGAMLVLSGIAAALAPTIWVLGVSRFLHGCAHTSWLTSRTFIFSSKLYESNRGRLISLLGGIQRVSNFFMPLLGSLCPLHAGYTSAFVLVSVFGALVVPFQLAHYLRRKHGAKGEEKESQGGEEEEVEVVGQGTLLLEIFKDNWPELMLTGGPCLVLNMLRQARDFLFALAGLDAGFDQLHVGQIIATMYLSDFICFPVSGIMIDRLGRKYSLVSSLSLISLGCLLLAFTSGSKVLIFLFASMAGAGSGVGAGIAMCYAGDLANLAVKRCNRTRHADESKGEKRVKALYLGLFRCGQDFGQMVARSSWEFWRRRRA</sequence>
<evidence type="ECO:0000259" key="8">
    <source>
        <dbReference type="PROSITE" id="PS50850"/>
    </source>
</evidence>
<dbReference type="PROSITE" id="PS00216">
    <property type="entry name" value="SUGAR_TRANSPORT_1"/>
    <property type="match status" value="1"/>
</dbReference>
<dbReference type="GO" id="GO:0022857">
    <property type="term" value="F:transmembrane transporter activity"/>
    <property type="evidence" value="ECO:0007669"/>
    <property type="project" value="InterPro"/>
</dbReference>
<keyword evidence="11" id="KW-1185">Reference proteome</keyword>
<reference evidence="10 11" key="2">
    <citation type="submission" date="2024-03" db="EMBL/GenBank/DDBJ databases">
        <title>Complete genome sequence of the green alga Chloropicon roscoffensis RCC1871.</title>
        <authorList>
            <person name="Lemieux C."/>
            <person name="Pombert J.-F."/>
            <person name="Otis C."/>
            <person name="Turmel M."/>
        </authorList>
    </citation>
    <scope>NUCLEOTIDE SEQUENCE [LARGE SCALE GENOMIC DNA]</scope>
    <source>
        <strain evidence="10 11">RCC1871</strain>
    </source>
</reference>
<evidence type="ECO:0000313" key="10">
    <source>
        <dbReference type="EMBL" id="WZN62674.1"/>
    </source>
</evidence>
<feature type="transmembrane region" description="Helical" evidence="7">
    <location>
        <begin position="205"/>
        <end position="227"/>
    </location>
</feature>
<protein>
    <submittedName>
        <fullName evidence="10">MFS transporter</fullName>
    </submittedName>
</protein>
<dbReference type="EMBL" id="CP151506">
    <property type="protein sequence ID" value="WZN62674.1"/>
    <property type="molecule type" value="Genomic_DNA"/>
</dbReference>
<feature type="transmembrane region" description="Helical" evidence="7">
    <location>
        <begin position="89"/>
        <end position="108"/>
    </location>
</feature>
<feature type="transmembrane region" description="Helical" evidence="7">
    <location>
        <begin position="335"/>
        <end position="353"/>
    </location>
</feature>
<keyword evidence="5 7" id="KW-0472">Membrane</keyword>
<evidence type="ECO:0000256" key="2">
    <source>
        <dbReference type="ARBA" id="ARBA00022448"/>
    </source>
</evidence>
<feature type="compositionally biased region" description="Basic and acidic residues" evidence="6">
    <location>
        <begin position="1"/>
        <end position="12"/>
    </location>
</feature>
<feature type="transmembrane region" description="Helical" evidence="7">
    <location>
        <begin position="120"/>
        <end position="143"/>
    </location>
</feature>
<proteinExistence type="predicted"/>
<comment type="subcellular location">
    <subcellularLocation>
        <location evidence="1">Membrane</location>
        <topology evidence="1">Multi-pass membrane protein</topology>
    </subcellularLocation>
</comment>
<accession>A0A7S3FRT6</accession>
<dbReference type="PANTHER" id="PTHR23506">
    <property type="entry name" value="GH10249P"/>
    <property type="match status" value="1"/>
</dbReference>
<dbReference type="Proteomes" id="UP001472866">
    <property type="component" value="Chromosome 06"/>
</dbReference>
<evidence type="ECO:0000256" key="1">
    <source>
        <dbReference type="ARBA" id="ARBA00004141"/>
    </source>
</evidence>
<evidence type="ECO:0000256" key="7">
    <source>
        <dbReference type="SAM" id="Phobius"/>
    </source>
</evidence>
<dbReference type="PROSITE" id="PS50850">
    <property type="entry name" value="MFS"/>
    <property type="match status" value="1"/>
</dbReference>
<evidence type="ECO:0000313" key="11">
    <source>
        <dbReference type="Proteomes" id="UP001472866"/>
    </source>
</evidence>
<dbReference type="SUPFAM" id="SSF103473">
    <property type="entry name" value="MFS general substrate transporter"/>
    <property type="match status" value="1"/>
</dbReference>
<feature type="transmembrane region" description="Helical" evidence="7">
    <location>
        <begin position="58"/>
        <end position="77"/>
    </location>
</feature>
<feature type="region of interest" description="Disordered" evidence="6">
    <location>
        <begin position="1"/>
        <end position="22"/>
    </location>
</feature>
<evidence type="ECO:0000313" key="9">
    <source>
        <dbReference type="EMBL" id="CAE0193991.1"/>
    </source>
</evidence>
<dbReference type="InterPro" id="IPR036259">
    <property type="entry name" value="MFS_trans_sf"/>
</dbReference>
<dbReference type="InterPro" id="IPR020846">
    <property type="entry name" value="MFS_dom"/>
</dbReference>
<dbReference type="PANTHER" id="PTHR23506:SF23">
    <property type="entry name" value="GH10249P"/>
    <property type="match status" value="1"/>
</dbReference>